<reference evidence="5" key="1">
    <citation type="journal article" date="2019" name="Int. J. Syst. Evol. Microbiol.">
        <title>The Global Catalogue of Microorganisms (GCM) 10K type strain sequencing project: providing services to taxonomists for standard genome sequencing and annotation.</title>
        <authorList>
            <consortium name="The Broad Institute Genomics Platform"/>
            <consortium name="The Broad Institute Genome Sequencing Center for Infectious Disease"/>
            <person name="Wu L."/>
            <person name="Ma J."/>
        </authorList>
    </citation>
    <scope>NUCLEOTIDE SEQUENCE [LARGE SCALE GENOMIC DNA]</scope>
    <source>
        <strain evidence="5">CGMCC 4.7683</strain>
    </source>
</reference>
<dbReference type="SUPFAM" id="SSF51905">
    <property type="entry name" value="FAD/NAD(P)-binding domain"/>
    <property type="match status" value="1"/>
</dbReference>
<evidence type="ECO:0000259" key="3">
    <source>
        <dbReference type="Pfam" id="PF01494"/>
    </source>
</evidence>
<dbReference type="Pfam" id="PF01494">
    <property type="entry name" value="FAD_binding_3"/>
    <property type="match status" value="1"/>
</dbReference>
<dbReference type="PANTHER" id="PTHR13789:SF309">
    <property type="entry name" value="PUTATIVE (AFU_ORTHOLOGUE AFUA_6G14510)-RELATED"/>
    <property type="match status" value="1"/>
</dbReference>
<keyword evidence="1" id="KW-0560">Oxidoreductase</keyword>
<dbReference type="Proteomes" id="UP000635387">
    <property type="component" value="Unassembled WGS sequence"/>
</dbReference>
<dbReference type="PRINTS" id="PR00420">
    <property type="entry name" value="RNGMNOXGNASE"/>
</dbReference>
<evidence type="ECO:0000313" key="4">
    <source>
        <dbReference type="EMBL" id="GHH12086.1"/>
    </source>
</evidence>
<evidence type="ECO:0000256" key="2">
    <source>
        <dbReference type="ARBA" id="ARBA00023033"/>
    </source>
</evidence>
<accession>A0ABQ3LCP0</accession>
<dbReference type="InterPro" id="IPR050493">
    <property type="entry name" value="FAD-dep_Monooxygenase_BioMet"/>
</dbReference>
<comment type="caution">
    <text evidence="4">The sequence shown here is derived from an EMBL/GenBank/DDBJ whole genome shotgun (WGS) entry which is preliminary data.</text>
</comment>
<keyword evidence="2" id="KW-0503">Monooxygenase</keyword>
<sequence length="368" mass="38934">MKAVIIGGGIAGTVTAMALRRAGIEASVHEAYPSGGEDAGAFLTIMHNGMDALRAIGADGPVVENSFAADGLELVTPDGKTVDQRSFVVDGLAGPRTLTRAVLYRALQEEAISRGIAFERGKRLVSASPGVARFEDGTTAEGDILIGADGLRSVVRTIIDPSCPPPRSTGLDVVYGYTTDTSVPQAPSLYRMIQSLHAFFGYTSAPDGSTYWFARLPAAEGVRSGLTPAEWRTAAFVTFDGEPLPAAEIIESTGDDVFGGHSYDVPSTPVWFTDSMVLVGDAAHAASPAAGQGASMALEDSVVLAQCLRDLPDAPTAFAAYERLRRARVEKLVESSASVSTATTSDRDRNWLYRHHIEWDAKISAARI</sequence>
<evidence type="ECO:0000256" key="1">
    <source>
        <dbReference type="ARBA" id="ARBA00023002"/>
    </source>
</evidence>
<feature type="domain" description="FAD-binding" evidence="3">
    <location>
        <begin position="2"/>
        <end position="335"/>
    </location>
</feature>
<dbReference type="Gene3D" id="3.50.50.60">
    <property type="entry name" value="FAD/NAD(P)-binding domain"/>
    <property type="match status" value="1"/>
</dbReference>
<dbReference type="EMBL" id="BNAY01000002">
    <property type="protein sequence ID" value="GHH12086.1"/>
    <property type="molecule type" value="Genomic_DNA"/>
</dbReference>
<name>A0ABQ3LCP0_9PSEU</name>
<dbReference type="InterPro" id="IPR002938">
    <property type="entry name" value="FAD-bd"/>
</dbReference>
<dbReference type="RefSeq" id="WP_191254442.1">
    <property type="nucleotide sequence ID" value="NZ_BNAY01000002.1"/>
</dbReference>
<keyword evidence="5" id="KW-1185">Reference proteome</keyword>
<organism evidence="4 5">
    <name type="scientific">Amycolatopsis oliviviridis</name>
    <dbReference type="NCBI Taxonomy" id="1471590"/>
    <lineage>
        <taxon>Bacteria</taxon>
        <taxon>Bacillati</taxon>
        <taxon>Actinomycetota</taxon>
        <taxon>Actinomycetes</taxon>
        <taxon>Pseudonocardiales</taxon>
        <taxon>Pseudonocardiaceae</taxon>
        <taxon>Amycolatopsis</taxon>
    </lineage>
</organism>
<dbReference type="InterPro" id="IPR036188">
    <property type="entry name" value="FAD/NAD-bd_sf"/>
</dbReference>
<dbReference type="PANTHER" id="PTHR13789">
    <property type="entry name" value="MONOOXYGENASE"/>
    <property type="match status" value="1"/>
</dbReference>
<proteinExistence type="predicted"/>
<protein>
    <submittedName>
        <fullName evidence="4">FAD-dependent oxidoreductase</fullName>
    </submittedName>
</protein>
<evidence type="ECO:0000313" key="5">
    <source>
        <dbReference type="Proteomes" id="UP000635387"/>
    </source>
</evidence>
<gene>
    <name evidence="4" type="ORF">GCM10017790_23110</name>
</gene>